<keyword evidence="7 9" id="KW-1133">Transmembrane helix</keyword>
<gene>
    <name evidence="11" type="ORF">H8E19_08945</name>
</gene>
<feature type="domain" description="Type II secretion system protein GspC N-terminal" evidence="10">
    <location>
        <begin position="25"/>
        <end position="159"/>
    </location>
</feature>
<evidence type="ECO:0000256" key="3">
    <source>
        <dbReference type="ARBA" id="ARBA00022475"/>
    </source>
</evidence>
<evidence type="ECO:0000256" key="5">
    <source>
        <dbReference type="ARBA" id="ARBA00022692"/>
    </source>
</evidence>
<keyword evidence="6" id="KW-0653">Protein transport</keyword>
<dbReference type="InterPro" id="IPR036034">
    <property type="entry name" value="PDZ_sf"/>
</dbReference>
<evidence type="ECO:0000256" key="4">
    <source>
        <dbReference type="ARBA" id="ARBA00022519"/>
    </source>
</evidence>
<dbReference type="GO" id="GO:0005886">
    <property type="term" value="C:plasma membrane"/>
    <property type="evidence" value="ECO:0007669"/>
    <property type="project" value="UniProtKB-SubCell"/>
</dbReference>
<dbReference type="Pfam" id="PF11356">
    <property type="entry name" value="T2SSC"/>
    <property type="match status" value="1"/>
</dbReference>
<evidence type="ECO:0000256" key="2">
    <source>
        <dbReference type="ARBA" id="ARBA00022448"/>
    </source>
</evidence>
<dbReference type="InterPro" id="IPR024961">
    <property type="entry name" value="T2SS_GspC_N"/>
</dbReference>
<keyword evidence="2" id="KW-0813">Transport</keyword>
<dbReference type="Proteomes" id="UP000650524">
    <property type="component" value="Unassembled WGS sequence"/>
</dbReference>
<dbReference type="GO" id="GO:0015031">
    <property type="term" value="P:protein transport"/>
    <property type="evidence" value="ECO:0007669"/>
    <property type="project" value="UniProtKB-KW"/>
</dbReference>
<comment type="caution">
    <text evidence="11">The sequence shown here is derived from an EMBL/GenBank/DDBJ whole genome shotgun (WGS) entry which is preliminary data.</text>
</comment>
<evidence type="ECO:0000256" key="1">
    <source>
        <dbReference type="ARBA" id="ARBA00004533"/>
    </source>
</evidence>
<dbReference type="SUPFAM" id="SSF50156">
    <property type="entry name" value="PDZ domain-like"/>
    <property type="match status" value="1"/>
</dbReference>
<organism evidence="11 12">
    <name type="scientific">Candidatus Desulfacyla euxinica</name>
    <dbReference type="NCBI Taxonomy" id="2841693"/>
    <lineage>
        <taxon>Bacteria</taxon>
        <taxon>Deltaproteobacteria</taxon>
        <taxon>Candidatus Desulfacyla</taxon>
    </lineage>
</organism>
<keyword evidence="5 9" id="KW-0812">Transmembrane</keyword>
<keyword evidence="4" id="KW-0997">Cell inner membrane</keyword>
<evidence type="ECO:0000313" key="12">
    <source>
        <dbReference type="Proteomes" id="UP000650524"/>
    </source>
</evidence>
<dbReference type="EMBL" id="JACNJD010000214">
    <property type="protein sequence ID" value="MBC8177519.1"/>
    <property type="molecule type" value="Genomic_DNA"/>
</dbReference>
<accession>A0A8J6T7R1</accession>
<keyword evidence="3" id="KW-1003">Cell membrane</keyword>
<evidence type="ECO:0000256" key="7">
    <source>
        <dbReference type="ARBA" id="ARBA00022989"/>
    </source>
</evidence>
<comment type="subcellular location">
    <subcellularLocation>
        <location evidence="1">Cell inner membrane</location>
    </subcellularLocation>
</comment>
<sequence length="286" mass="31657">MKKNLYHVVFNLVALSILIYIGVDIFYRTISFRLTEISSVEIAEVRTPSIAHYVPQPLNSFDVIVDRNLFGSSDEATSDVEPMDMETEEIEALEPTSLKISLLGTVTGSEENARAVIEETGRKTQGLYRVGDAVQNAVVKKILWGKVVLRVGDKDEILSMEVPESKKGGRTSSSVKPVQSGDTLTVARSDIQDSLKNINKLLTQARIRPHLKDGKPDGFALSYIKANSFFTKLGLRRGDIVKSINGKQINTPEDAFSFYQALESGAPLSMEISRGGKPKTINYRFK</sequence>
<dbReference type="Gene3D" id="2.30.42.10">
    <property type="match status" value="1"/>
</dbReference>
<dbReference type="AlphaFoldDB" id="A0A8J6T7R1"/>
<keyword evidence="8 9" id="KW-0472">Membrane</keyword>
<dbReference type="Gene3D" id="2.30.30.830">
    <property type="match status" value="1"/>
</dbReference>
<protein>
    <recommendedName>
        <fullName evidence="10">Type II secretion system protein GspC N-terminal domain-containing protein</fullName>
    </recommendedName>
</protein>
<evidence type="ECO:0000313" key="11">
    <source>
        <dbReference type="EMBL" id="MBC8177519.1"/>
    </source>
</evidence>
<evidence type="ECO:0000256" key="8">
    <source>
        <dbReference type="ARBA" id="ARBA00023136"/>
    </source>
</evidence>
<evidence type="ECO:0000256" key="6">
    <source>
        <dbReference type="ARBA" id="ARBA00022927"/>
    </source>
</evidence>
<evidence type="ECO:0000256" key="9">
    <source>
        <dbReference type="SAM" id="Phobius"/>
    </source>
</evidence>
<feature type="transmembrane region" description="Helical" evidence="9">
    <location>
        <begin position="6"/>
        <end position="27"/>
    </location>
</feature>
<evidence type="ECO:0000259" key="10">
    <source>
        <dbReference type="Pfam" id="PF11356"/>
    </source>
</evidence>
<proteinExistence type="predicted"/>
<name>A0A8J6T7R1_9DELT</name>
<reference evidence="11 12" key="1">
    <citation type="submission" date="2020-08" db="EMBL/GenBank/DDBJ databases">
        <title>Bridging the membrane lipid divide: bacteria of the FCB group superphylum have the potential to synthesize archaeal ether lipids.</title>
        <authorList>
            <person name="Villanueva L."/>
            <person name="Von Meijenfeldt F.A.B."/>
            <person name="Westbye A.B."/>
            <person name="Yadav S."/>
            <person name="Hopmans E.C."/>
            <person name="Dutilh B.E."/>
            <person name="Sinninghe Damste J.S."/>
        </authorList>
    </citation>
    <scope>NUCLEOTIDE SEQUENCE [LARGE SCALE GENOMIC DNA]</scope>
    <source>
        <strain evidence="11">NIOZ-UU27</strain>
    </source>
</reference>